<dbReference type="EMBL" id="JAOQIO010000011">
    <property type="protein sequence ID" value="MCU6791592.1"/>
    <property type="molecule type" value="Genomic_DNA"/>
</dbReference>
<organism evidence="4 5">
    <name type="scientific">Paenibacillus baimaensis</name>
    <dbReference type="NCBI Taxonomy" id="2982185"/>
    <lineage>
        <taxon>Bacteria</taxon>
        <taxon>Bacillati</taxon>
        <taxon>Bacillota</taxon>
        <taxon>Bacilli</taxon>
        <taxon>Bacillales</taxon>
        <taxon>Paenibacillaceae</taxon>
        <taxon>Paenibacillus</taxon>
    </lineage>
</organism>
<dbReference type="InterPro" id="IPR021729">
    <property type="entry name" value="DUF3298"/>
</dbReference>
<comment type="caution">
    <text evidence="4">The sequence shown here is derived from an EMBL/GenBank/DDBJ whole genome shotgun (WGS) entry which is preliminary data.</text>
</comment>
<dbReference type="Pfam" id="PF11738">
    <property type="entry name" value="DUF3298"/>
    <property type="match status" value="1"/>
</dbReference>
<gene>
    <name evidence="4" type="ORF">OB236_05560</name>
</gene>
<dbReference type="InterPro" id="IPR025303">
    <property type="entry name" value="PdaC"/>
</dbReference>
<reference evidence="4 5" key="1">
    <citation type="submission" date="2022-09" db="EMBL/GenBank/DDBJ databases">
        <authorList>
            <person name="Han X.L."/>
            <person name="Wang Q."/>
            <person name="Lu T."/>
        </authorList>
    </citation>
    <scope>NUCLEOTIDE SEQUENCE [LARGE SCALE GENOMIC DNA]</scope>
    <source>
        <strain evidence="4 5">WQ 127069</strain>
    </source>
</reference>
<dbReference type="InterPro" id="IPR037126">
    <property type="entry name" value="PdaC/RsiV-like_sf"/>
</dbReference>
<evidence type="ECO:0000313" key="5">
    <source>
        <dbReference type="Proteomes" id="UP001652445"/>
    </source>
</evidence>
<name>A0ABT2UCD5_9BACL</name>
<protein>
    <submittedName>
        <fullName evidence="4">DUF3298 and DUF4163 domain-containing protein</fullName>
    </submittedName>
</protein>
<evidence type="ECO:0000259" key="3">
    <source>
        <dbReference type="Pfam" id="PF13739"/>
    </source>
</evidence>
<keyword evidence="1" id="KW-1133">Transmembrane helix</keyword>
<accession>A0ABT2UCD5</accession>
<dbReference type="Gene3D" id="3.30.565.40">
    <property type="entry name" value="Fervidobacterium nodosum Rt17-B1 like"/>
    <property type="match status" value="1"/>
</dbReference>
<dbReference type="RefSeq" id="WP_262683125.1">
    <property type="nucleotide sequence ID" value="NZ_JAOQIO010000011.1"/>
</dbReference>
<feature type="transmembrane region" description="Helical" evidence="1">
    <location>
        <begin position="37"/>
        <end position="56"/>
    </location>
</feature>
<evidence type="ECO:0000313" key="4">
    <source>
        <dbReference type="EMBL" id="MCU6791592.1"/>
    </source>
</evidence>
<dbReference type="Proteomes" id="UP001652445">
    <property type="component" value="Unassembled WGS sequence"/>
</dbReference>
<proteinExistence type="predicted"/>
<feature type="domain" description="DUF3298" evidence="2">
    <location>
        <begin position="193"/>
        <end position="277"/>
    </location>
</feature>
<evidence type="ECO:0000259" key="2">
    <source>
        <dbReference type="Pfam" id="PF11738"/>
    </source>
</evidence>
<sequence length="291" mass="33230">MDTPFKKLQDEYKQVPIPEELDLIVNRALRNGRKKRIPSKWLAGVSAAALIFVIGINTSTTVANAFSAIPGVESIVKVLTFREYKIDEPYYNADVKVPVITNLDNKALELELNEKYLKENKQLYDEFQAEMESLKKNGDGHLGLDTGYEVKTDNDQLLSIGRYVVNTVGSSSTTMKYDTIDKTNQLLLNLPMLFKDDRYMSVISDNIKEQMKARMKADPNKIYWISTEKNDVPTEEFMTIKKDQNFYINNEGKLVISFDKYEVAPGYMGITEFIIPTDVLADVLVSHHYVK</sequence>
<keyword evidence="1" id="KW-0472">Membrane</keyword>
<evidence type="ECO:0000256" key="1">
    <source>
        <dbReference type="SAM" id="Phobius"/>
    </source>
</evidence>
<dbReference type="Gene3D" id="3.90.640.20">
    <property type="entry name" value="Heat-shock cognate protein, ATPase"/>
    <property type="match status" value="1"/>
</dbReference>
<dbReference type="Pfam" id="PF13739">
    <property type="entry name" value="PdaC"/>
    <property type="match status" value="1"/>
</dbReference>
<keyword evidence="5" id="KW-1185">Reference proteome</keyword>
<feature type="domain" description="Deacetylase PdaC" evidence="3">
    <location>
        <begin position="87"/>
        <end position="160"/>
    </location>
</feature>
<keyword evidence="1" id="KW-0812">Transmembrane</keyword>